<feature type="compositionally biased region" description="Polar residues" evidence="8">
    <location>
        <begin position="814"/>
        <end position="838"/>
    </location>
</feature>
<feature type="compositionally biased region" description="Polar residues" evidence="8">
    <location>
        <begin position="984"/>
        <end position="994"/>
    </location>
</feature>
<dbReference type="AlphaFoldDB" id="A0A1R1XWM1"/>
<keyword evidence="4" id="KW-0967">Endosome</keyword>
<keyword evidence="7" id="KW-0175">Coiled coil</keyword>
<comment type="similarity">
    <text evidence="3">Belongs to the VPS53 family.</text>
</comment>
<feature type="region of interest" description="Disordered" evidence="8">
    <location>
        <begin position="762"/>
        <end position="838"/>
    </location>
</feature>
<evidence type="ECO:0000259" key="9">
    <source>
        <dbReference type="Pfam" id="PF04100"/>
    </source>
</evidence>
<dbReference type="GO" id="GO:0042147">
    <property type="term" value="P:retrograde transport, endosome to Golgi"/>
    <property type="evidence" value="ECO:0007669"/>
    <property type="project" value="InterPro"/>
</dbReference>
<evidence type="ECO:0000256" key="1">
    <source>
        <dbReference type="ARBA" id="ARBA00004150"/>
    </source>
</evidence>
<feature type="region of interest" description="Disordered" evidence="8">
    <location>
        <begin position="984"/>
        <end position="1012"/>
    </location>
</feature>
<comment type="subcellular location">
    <subcellularLocation>
        <location evidence="2">Endosome membrane</location>
        <topology evidence="2">Peripheral membrane protein</topology>
    </subcellularLocation>
    <subcellularLocation>
        <location evidence="1">Golgi apparatus</location>
        <location evidence="1">trans-Golgi network membrane</location>
        <topology evidence="1">Peripheral membrane protein</topology>
    </subcellularLocation>
</comment>
<dbReference type="PANTHER" id="PTHR12820">
    <property type="entry name" value="VACUOLAR SORTING PROTEIN 53"/>
    <property type="match status" value="1"/>
</dbReference>
<dbReference type="PANTHER" id="PTHR12820:SF0">
    <property type="entry name" value="VACUOLAR PROTEIN SORTING-ASSOCIATED PROTEIN 53 HOMOLOG"/>
    <property type="match status" value="1"/>
</dbReference>
<proteinExistence type="inferred from homology"/>
<name>A0A1R1XWM1_9FUNG</name>
<evidence type="ECO:0000256" key="6">
    <source>
        <dbReference type="ARBA" id="ARBA00023136"/>
    </source>
</evidence>
<dbReference type="Pfam" id="PF16854">
    <property type="entry name" value="VPS53_C"/>
    <property type="match status" value="1"/>
</dbReference>
<dbReference type="GO" id="GO:0000938">
    <property type="term" value="C:GARP complex"/>
    <property type="evidence" value="ECO:0007669"/>
    <property type="project" value="InterPro"/>
</dbReference>
<dbReference type="GO" id="GO:0005829">
    <property type="term" value="C:cytosol"/>
    <property type="evidence" value="ECO:0007669"/>
    <property type="project" value="GOC"/>
</dbReference>
<evidence type="ECO:0000256" key="5">
    <source>
        <dbReference type="ARBA" id="ARBA00023034"/>
    </source>
</evidence>
<feature type="compositionally biased region" description="Polar residues" evidence="8">
    <location>
        <begin position="854"/>
        <end position="867"/>
    </location>
</feature>
<dbReference type="Proteomes" id="UP000187283">
    <property type="component" value="Unassembled WGS sequence"/>
</dbReference>
<feature type="compositionally biased region" description="Polar residues" evidence="8">
    <location>
        <begin position="919"/>
        <end position="936"/>
    </location>
</feature>
<dbReference type="InterPro" id="IPR039766">
    <property type="entry name" value="Vps53"/>
</dbReference>
<organism evidence="11 12">
    <name type="scientific">Smittium culicis</name>
    <dbReference type="NCBI Taxonomy" id="133412"/>
    <lineage>
        <taxon>Eukaryota</taxon>
        <taxon>Fungi</taxon>
        <taxon>Fungi incertae sedis</taxon>
        <taxon>Zoopagomycota</taxon>
        <taxon>Kickxellomycotina</taxon>
        <taxon>Harpellomycetes</taxon>
        <taxon>Harpellales</taxon>
        <taxon>Legeriomycetaceae</taxon>
        <taxon>Smittium</taxon>
    </lineage>
</organism>
<protein>
    <submittedName>
        <fullName evidence="11">Vacuolar protein sorting-associated protein 53-like protein</fullName>
    </submittedName>
</protein>
<sequence length="1054" mass="119009">MDNELNSQSLQISNTSNKKWTDPLDDPNFNVSTYIDSFFPHEPTAELVGVVLENLKHKLKEIDIKIERLVLDNENKTKLGIHELEITQLKIKELYDQISSIKAKSIEAEANVNQITKDIKSLDYGKRNLTQTITVFRRLQMMELFIFSLTLLGRNHHLNISFFSNNIKYLSLLVGAIKNLKISLAEKDFKTASGLFQATSELMISFSGFMKIPEFSKLRDYLERLKVEGQSLINAEFKNGINNQGIIVGSLDSLKDACLVANSLDSSSTIIDNYVNNQTRGYKDIFQQNDDVSQIENVSKRYAWLRRILRTYLEEHSQIFPKDWAVELILCYKFNELTKEMVYNQLKYSENINVDDMMAALSETLTFENQLDKRFDSADKSGSFNNKYFIENGIEFNTFKGSISSSFEPYLFHYIKSIEKQFNELIEKFKSPESKDNSNNKGDELVLPSIVDLLYCYRESLAKCVTLSTGKPMYDLSIVFDKSMIKYTTTILKPKIIRISHNNTPAISDVEFACLITNTSDYCSSSMSELEEKMIEKIDESLKSKINFDPCQNTTTSTTNLAIQSIVDISISLCENIFKQLASTNWSNLSSVGDQSEYVYSLSSILEEIIPKVRSLLSSSNHYRIYCDRLAQEIISSYMTAINAPPQINEVAAEQLLLDFHKIKSTLLSLPILNLIEAPGKEESKISKKSIQSYIQIITVKLNKVESILKTLLAPINSPEVLVGQFLLLFPDGPVDTFKQILSLKGIVGLSQQRVYLDLLSDNTPKPLTQNRQSLSNESEYLETNQAENTIFTSRNDYDKPRQQSEPGVAGNPEINQPKTQLIEKSQSSRTNFSKNTPSSNWLNFTGIYSNMKKSNDATSTNTASKDSLNKLENKQTDSIMSPKPESRRISMSNRTNPFSDYDKEIGLIISPKEPSLPKRNNNGYSSASGDALNLSNKPFLNNSSIDSSRESLNFSKNRTGNPKSQGLEILDIESANLYGMSMSVSPADNSSPRNSDHIGGRSMDSPKSPILNQKPFSPILSKFSASASATKNRFNDNFKRIVSNMSMKKDAQN</sequence>
<evidence type="ECO:0000259" key="10">
    <source>
        <dbReference type="Pfam" id="PF16854"/>
    </source>
</evidence>
<gene>
    <name evidence="11" type="ORF">AYI70_g5017</name>
</gene>
<feature type="domain" description="Vps53 C-terminal" evidence="10">
    <location>
        <begin position="654"/>
        <end position="747"/>
    </location>
</feature>
<evidence type="ECO:0000256" key="4">
    <source>
        <dbReference type="ARBA" id="ARBA00022753"/>
    </source>
</evidence>
<evidence type="ECO:0000313" key="11">
    <source>
        <dbReference type="EMBL" id="OMJ18975.1"/>
    </source>
</evidence>
<accession>A0A1R1XWM1</accession>
<dbReference type="InterPro" id="IPR007234">
    <property type="entry name" value="Vps53_N"/>
</dbReference>
<evidence type="ECO:0000256" key="2">
    <source>
        <dbReference type="ARBA" id="ARBA00004481"/>
    </source>
</evidence>
<keyword evidence="6" id="KW-0472">Membrane</keyword>
<evidence type="ECO:0000256" key="3">
    <source>
        <dbReference type="ARBA" id="ARBA00008628"/>
    </source>
</evidence>
<keyword evidence="5" id="KW-0333">Golgi apparatus</keyword>
<evidence type="ECO:0000313" key="12">
    <source>
        <dbReference type="Proteomes" id="UP000187283"/>
    </source>
</evidence>
<feature type="region of interest" description="Disordered" evidence="8">
    <location>
        <begin position="854"/>
        <end position="936"/>
    </location>
</feature>
<dbReference type="Pfam" id="PF04100">
    <property type="entry name" value="Vps53_N"/>
    <property type="match status" value="2"/>
</dbReference>
<dbReference type="InterPro" id="IPR038260">
    <property type="entry name" value="Vps53_C_sf"/>
</dbReference>
<reference evidence="11 12" key="1">
    <citation type="submission" date="2017-01" db="EMBL/GenBank/DDBJ databases">
        <authorList>
            <person name="Mah S.A."/>
            <person name="Swanson W.J."/>
            <person name="Moy G.W."/>
            <person name="Vacquier V.D."/>
        </authorList>
    </citation>
    <scope>NUCLEOTIDE SEQUENCE [LARGE SCALE GENOMIC DNA]</scope>
    <source>
        <strain evidence="11 12">GSMNP</strain>
    </source>
</reference>
<evidence type="ECO:0000256" key="7">
    <source>
        <dbReference type="SAM" id="Coils"/>
    </source>
</evidence>
<feature type="coiled-coil region" evidence="7">
    <location>
        <begin position="52"/>
        <end position="111"/>
    </location>
</feature>
<comment type="caution">
    <text evidence="11">The sequence shown here is derived from an EMBL/GenBank/DDBJ whole genome shotgun (WGS) entry which is preliminary data.</text>
</comment>
<dbReference type="Gene3D" id="1.10.357.110">
    <property type="entry name" value="Vacuolar protein sorting-associated protein 53, C-terminus"/>
    <property type="match status" value="1"/>
</dbReference>
<feature type="domain" description="Vps53 N-terminal" evidence="9">
    <location>
        <begin position="28"/>
        <end position="149"/>
    </location>
</feature>
<dbReference type="InterPro" id="IPR031745">
    <property type="entry name" value="Vps53_C"/>
</dbReference>
<dbReference type="GO" id="GO:0010008">
    <property type="term" value="C:endosome membrane"/>
    <property type="evidence" value="ECO:0007669"/>
    <property type="project" value="UniProtKB-SubCell"/>
</dbReference>
<keyword evidence="12" id="KW-1185">Reference proteome</keyword>
<dbReference type="OrthoDB" id="10261632at2759"/>
<feature type="compositionally biased region" description="Polar residues" evidence="8">
    <location>
        <begin position="762"/>
        <end position="795"/>
    </location>
</feature>
<evidence type="ECO:0000256" key="8">
    <source>
        <dbReference type="SAM" id="MobiDB-lite"/>
    </source>
</evidence>
<dbReference type="STRING" id="133412.A0A1R1XWM1"/>
<feature type="domain" description="Vps53 N-terminal" evidence="9">
    <location>
        <begin position="167"/>
        <end position="431"/>
    </location>
</feature>
<feature type="compositionally biased region" description="Polar residues" evidence="8">
    <location>
        <begin position="890"/>
        <end position="899"/>
    </location>
</feature>
<dbReference type="EMBL" id="LSSN01001609">
    <property type="protein sequence ID" value="OMJ18975.1"/>
    <property type="molecule type" value="Genomic_DNA"/>
</dbReference>